<proteinExistence type="predicted"/>
<evidence type="ECO:0000259" key="4">
    <source>
        <dbReference type="PROSITE" id="PS50011"/>
    </source>
</evidence>
<evidence type="ECO:0000313" key="5">
    <source>
        <dbReference type="EMBL" id="KAK8766941.1"/>
    </source>
</evidence>
<evidence type="ECO:0000313" key="6">
    <source>
        <dbReference type="Proteomes" id="UP001321473"/>
    </source>
</evidence>
<feature type="non-terminal residue" evidence="5">
    <location>
        <position position="338"/>
    </location>
</feature>
<dbReference type="PANTHER" id="PTHR24416">
    <property type="entry name" value="TYROSINE-PROTEIN KINASE RECEPTOR"/>
    <property type="match status" value="1"/>
</dbReference>
<keyword evidence="2" id="KW-0067">ATP-binding</keyword>
<dbReference type="SUPFAM" id="SSF56112">
    <property type="entry name" value="Protein kinase-like (PK-like)"/>
    <property type="match status" value="1"/>
</dbReference>
<name>A0AAQ4DWV1_AMBAM</name>
<evidence type="ECO:0000256" key="1">
    <source>
        <dbReference type="ARBA" id="ARBA00004167"/>
    </source>
</evidence>
<dbReference type="Gene3D" id="3.30.200.20">
    <property type="entry name" value="Phosphorylase Kinase, domain 1"/>
    <property type="match status" value="1"/>
</dbReference>
<dbReference type="PROSITE" id="PS50011">
    <property type="entry name" value="PROTEIN_KINASE_DOM"/>
    <property type="match status" value="1"/>
</dbReference>
<dbReference type="GO" id="GO:0043235">
    <property type="term" value="C:receptor complex"/>
    <property type="evidence" value="ECO:0007669"/>
    <property type="project" value="TreeGrafter"/>
</dbReference>
<dbReference type="AlphaFoldDB" id="A0AAQ4DWV1"/>
<gene>
    <name evidence="5" type="ORF">V5799_006277</name>
</gene>
<dbReference type="InterPro" id="IPR011009">
    <property type="entry name" value="Kinase-like_dom_sf"/>
</dbReference>
<organism evidence="5 6">
    <name type="scientific">Amblyomma americanum</name>
    <name type="common">Lone star tick</name>
    <dbReference type="NCBI Taxonomy" id="6943"/>
    <lineage>
        <taxon>Eukaryota</taxon>
        <taxon>Metazoa</taxon>
        <taxon>Ecdysozoa</taxon>
        <taxon>Arthropoda</taxon>
        <taxon>Chelicerata</taxon>
        <taxon>Arachnida</taxon>
        <taxon>Acari</taxon>
        <taxon>Parasitiformes</taxon>
        <taxon>Ixodida</taxon>
        <taxon>Ixodoidea</taxon>
        <taxon>Ixodidae</taxon>
        <taxon>Amblyomminae</taxon>
        <taxon>Amblyomma</taxon>
    </lineage>
</organism>
<accession>A0AAQ4DWV1</accession>
<feature type="region of interest" description="Disordered" evidence="3">
    <location>
        <begin position="307"/>
        <end position="338"/>
    </location>
</feature>
<keyword evidence="2" id="KW-0547">Nucleotide-binding</keyword>
<comment type="caution">
    <text evidence="5">The sequence shown here is derived from an EMBL/GenBank/DDBJ whole genome shotgun (WGS) entry which is preliminary data.</text>
</comment>
<dbReference type="InterPro" id="IPR000719">
    <property type="entry name" value="Prot_kinase_dom"/>
</dbReference>
<dbReference type="InterPro" id="IPR020635">
    <property type="entry name" value="Tyr_kinase_cat_dom"/>
</dbReference>
<feature type="domain" description="Protein kinase" evidence="4">
    <location>
        <begin position="206"/>
        <end position="338"/>
    </location>
</feature>
<dbReference type="Proteomes" id="UP001321473">
    <property type="component" value="Unassembled WGS sequence"/>
</dbReference>
<dbReference type="GO" id="GO:0005524">
    <property type="term" value="F:ATP binding"/>
    <property type="evidence" value="ECO:0007669"/>
    <property type="project" value="UniProtKB-UniRule"/>
</dbReference>
<protein>
    <recommendedName>
        <fullName evidence="4">Protein kinase domain-containing protein</fullName>
    </recommendedName>
</protein>
<comment type="subcellular location">
    <subcellularLocation>
        <location evidence="1">Membrane</location>
        <topology evidence="1">Single-pass membrane protein</topology>
    </subcellularLocation>
</comment>
<dbReference type="GO" id="GO:0004714">
    <property type="term" value="F:transmembrane receptor protein tyrosine kinase activity"/>
    <property type="evidence" value="ECO:0007669"/>
    <property type="project" value="TreeGrafter"/>
</dbReference>
<dbReference type="GO" id="GO:0007169">
    <property type="term" value="P:cell surface receptor protein tyrosine kinase signaling pathway"/>
    <property type="evidence" value="ECO:0007669"/>
    <property type="project" value="TreeGrafter"/>
</dbReference>
<dbReference type="InterPro" id="IPR050122">
    <property type="entry name" value="RTK"/>
</dbReference>
<dbReference type="PANTHER" id="PTHR24416:SF611">
    <property type="entry name" value="TYROSINE-PROTEIN KINASE TRANSMEMBRANE RECEPTOR ROR"/>
    <property type="match status" value="1"/>
</dbReference>
<sequence>MEPQAEMTAANDTSDEYLQPPTCEKVPCREPYDVFHYDMRGLSFDTNYTAVLRSTDTSENVTSSSVAVSFKTPTCLECYQFNFSVCAPGPPSQLEVREVPQPTSTWVVPPSHGVQIAWSPPAYASEENPLLGYQVTIEEQKVLFDVSHGPASRIRRSVSAETEEWNDSPKAGTDLASQREFLQLRSRAFSGLRKSSDPFEVPFGVLKVEEAIGSGAFSVVHKAQAWIGKVRETVAVKMLKEDPTPEERRNLLREIELLKLVGRHPNVVSLRAYCTVGPVLALVVEYCPLGDLRTYLNRKRKQFEKEGIMVRRHPEESEEDNCGPGMSSTTSVDSGLPE</sequence>
<dbReference type="Pfam" id="PF07714">
    <property type="entry name" value="PK_Tyr_Ser-Thr"/>
    <property type="match status" value="1"/>
</dbReference>
<dbReference type="GO" id="GO:0005886">
    <property type="term" value="C:plasma membrane"/>
    <property type="evidence" value="ECO:0007669"/>
    <property type="project" value="TreeGrafter"/>
</dbReference>
<feature type="binding site" evidence="2">
    <location>
        <position position="237"/>
    </location>
    <ligand>
        <name>ATP</name>
        <dbReference type="ChEBI" id="CHEBI:30616"/>
    </ligand>
</feature>
<dbReference type="EMBL" id="JARKHS020025870">
    <property type="protein sequence ID" value="KAK8766941.1"/>
    <property type="molecule type" value="Genomic_DNA"/>
</dbReference>
<dbReference type="SMART" id="SM00219">
    <property type="entry name" value="TyrKc"/>
    <property type="match status" value="1"/>
</dbReference>
<feature type="compositionally biased region" description="Polar residues" evidence="3">
    <location>
        <begin position="326"/>
        <end position="338"/>
    </location>
</feature>
<reference evidence="5 6" key="1">
    <citation type="journal article" date="2023" name="Arcadia Sci">
        <title>De novo assembly of a long-read Amblyomma americanum tick genome.</title>
        <authorList>
            <person name="Chou S."/>
            <person name="Poskanzer K.E."/>
            <person name="Rollins M."/>
            <person name="Thuy-Boun P.S."/>
        </authorList>
    </citation>
    <scope>NUCLEOTIDE SEQUENCE [LARGE SCALE GENOMIC DNA]</scope>
    <source>
        <strain evidence="5">F_SG_1</strain>
        <tissue evidence="5">Salivary glands</tissue>
    </source>
</reference>
<feature type="region of interest" description="Disordered" evidence="3">
    <location>
        <begin position="1"/>
        <end position="21"/>
    </location>
</feature>
<dbReference type="PROSITE" id="PS00107">
    <property type="entry name" value="PROTEIN_KINASE_ATP"/>
    <property type="match status" value="1"/>
</dbReference>
<evidence type="ECO:0000256" key="3">
    <source>
        <dbReference type="SAM" id="MobiDB-lite"/>
    </source>
</evidence>
<evidence type="ECO:0000256" key="2">
    <source>
        <dbReference type="PROSITE-ProRule" id="PRU10141"/>
    </source>
</evidence>
<dbReference type="InterPro" id="IPR001245">
    <property type="entry name" value="Ser-Thr/Tyr_kinase_cat_dom"/>
</dbReference>
<dbReference type="InterPro" id="IPR017441">
    <property type="entry name" value="Protein_kinase_ATP_BS"/>
</dbReference>
<keyword evidence="6" id="KW-1185">Reference proteome</keyword>